<keyword evidence="4 12" id="KW-1003">Cell membrane</keyword>
<comment type="function">
    <text evidence="11">Mediates influx of magnesium ions. Alternates between open and closed states. Activated by low cytoplasmic Mg(2+) levels. Inactive when cytoplasmic Mg(2+) levels are high.</text>
</comment>
<dbReference type="InterPro" id="IPR002523">
    <property type="entry name" value="MgTranspt_CorA/ZnTranspt_ZntB"/>
</dbReference>
<keyword evidence="3 12" id="KW-0813">Transport</keyword>
<dbReference type="GO" id="GO:0005886">
    <property type="term" value="C:plasma membrane"/>
    <property type="evidence" value="ECO:0007669"/>
    <property type="project" value="UniProtKB-SubCell"/>
</dbReference>
<reference evidence="14" key="2">
    <citation type="journal article" date="2020" name="Antonie Van Leeuwenhoek">
        <title>Labilibaculum antarcticum sp. nov., a novel facultative anaerobic, psychrotorelant bacterium isolated from marine sediment of Antarctica.</title>
        <authorList>
            <person name="Watanabe M."/>
            <person name="Kojima H."/>
            <person name="Fukui M."/>
        </authorList>
    </citation>
    <scope>NUCLEOTIDE SEQUENCE [LARGE SCALE GENOMIC DNA]</scope>
    <source>
        <strain evidence="14">SPP2</strain>
    </source>
</reference>
<reference evidence="13 14" key="1">
    <citation type="journal article" date="2018" name="Mar. Genomics">
        <title>Complete genome sequence of Marinifilaceae bacterium strain SPP2, isolated from the Antarctic marine sediment.</title>
        <authorList>
            <person name="Watanabe M."/>
            <person name="Kojima H."/>
            <person name="Fukui M."/>
        </authorList>
    </citation>
    <scope>NUCLEOTIDE SEQUENCE [LARGE SCALE GENOMIC DNA]</scope>
    <source>
        <strain evidence="13 14">SPP2</strain>
    </source>
</reference>
<dbReference type="RefSeq" id="WP_096427778.1">
    <property type="nucleotide sequence ID" value="NZ_AP018042.1"/>
</dbReference>
<comment type="subcellular location">
    <subcellularLocation>
        <location evidence="1">Cell membrane</location>
        <topology evidence="1">Multi-pass membrane protein</topology>
    </subcellularLocation>
    <subcellularLocation>
        <location evidence="12">Membrane</location>
        <topology evidence="12">Multi-pass membrane protein</topology>
    </subcellularLocation>
</comment>
<comment type="similarity">
    <text evidence="2 12">Belongs to the CorA metal ion transporter (MIT) (TC 1.A.35) family.</text>
</comment>
<evidence type="ECO:0000256" key="5">
    <source>
        <dbReference type="ARBA" id="ARBA00022692"/>
    </source>
</evidence>
<dbReference type="GO" id="GO:0050897">
    <property type="term" value="F:cobalt ion binding"/>
    <property type="evidence" value="ECO:0007669"/>
    <property type="project" value="TreeGrafter"/>
</dbReference>
<keyword evidence="9 12" id="KW-0472">Membrane</keyword>
<evidence type="ECO:0000256" key="12">
    <source>
        <dbReference type="RuleBase" id="RU362010"/>
    </source>
</evidence>
<dbReference type="SUPFAM" id="SSF144083">
    <property type="entry name" value="Magnesium transport protein CorA, transmembrane region"/>
    <property type="match status" value="1"/>
</dbReference>
<dbReference type="Gene3D" id="1.20.58.340">
    <property type="entry name" value="Magnesium transport protein CorA, transmembrane region"/>
    <property type="match status" value="2"/>
</dbReference>
<evidence type="ECO:0000256" key="2">
    <source>
        <dbReference type="ARBA" id="ARBA00009765"/>
    </source>
</evidence>
<protein>
    <recommendedName>
        <fullName evidence="12">Magnesium transport protein CorA</fullName>
    </recommendedName>
</protein>
<dbReference type="PANTHER" id="PTHR46494">
    <property type="entry name" value="CORA FAMILY METAL ION TRANSPORTER (EUROFUNG)"/>
    <property type="match status" value="1"/>
</dbReference>
<name>A0A1Y1CFI5_9BACT</name>
<organism evidence="13 14">
    <name type="scientific">Labilibaculum antarcticum</name>
    <dbReference type="NCBI Taxonomy" id="1717717"/>
    <lineage>
        <taxon>Bacteria</taxon>
        <taxon>Pseudomonadati</taxon>
        <taxon>Bacteroidota</taxon>
        <taxon>Bacteroidia</taxon>
        <taxon>Marinilabiliales</taxon>
        <taxon>Marinifilaceae</taxon>
        <taxon>Labilibaculum</taxon>
    </lineage>
</organism>
<dbReference type="GO" id="GO:0000287">
    <property type="term" value="F:magnesium ion binding"/>
    <property type="evidence" value="ECO:0007669"/>
    <property type="project" value="TreeGrafter"/>
</dbReference>
<dbReference type="InterPro" id="IPR045863">
    <property type="entry name" value="CorA_TM1_TM2"/>
</dbReference>
<dbReference type="OrthoDB" id="9803416at2"/>
<accession>A0A1Y1CFI5</accession>
<evidence type="ECO:0000256" key="3">
    <source>
        <dbReference type="ARBA" id="ARBA00022448"/>
    </source>
</evidence>
<evidence type="ECO:0000256" key="1">
    <source>
        <dbReference type="ARBA" id="ARBA00004651"/>
    </source>
</evidence>
<keyword evidence="7 12" id="KW-1133">Transmembrane helix</keyword>
<evidence type="ECO:0000256" key="10">
    <source>
        <dbReference type="ARBA" id="ARBA00034269"/>
    </source>
</evidence>
<proteinExistence type="inferred from homology"/>
<evidence type="ECO:0000256" key="4">
    <source>
        <dbReference type="ARBA" id="ARBA00022475"/>
    </source>
</evidence>
<evidence type="ECO:0000256" key="7">
    <source>
        <dbReference type="ARBA" id="ARBA00022989"/>
    </source>
</evidence>
<feature type="transmembrane region" description="Helical" evidence="12">
    <location>
        <begin position="330"/>
        <end position="350"/>
    </location>
</feature>
<dbReference type="Gene3D" id="3.30.460.20">
    <property type="entry name" value="CorA soluble domain-like"/>
    <property type="match status" value="1"/>
</dbReference>
<dbReference type="AlphaFoldDB" id="A0A1Y1CFI5"/>
<keyword evidence="14" id="KW-1185">Reference proteome</keyword>
<dbReference type="KEGG" id="mbas:ALGA_0470"/>
<keyword evidence="8 12" id="KW-0406">Ion transport</keyword>
<dbReference type="NCBIfam" id="TIGR00383">
    <property type="entry name" value="corA"/>
    <property type="match status" value="1"/>
</dbReference>
<dbReference type="GO" id="GO:0015095">
    <property type="term" value="F:magnesium ion transmembrane transporter activity"/>
    <property type="evidence" value="ECO:0007669"/>
    <property type="project" value="UniProtKB-UniRule"/>
</dbReference>
<dbReference type="Pfam" id="PF01544">
    <property type="entry name" value="CorA"/>
    <property type="match status" value="1"/>
</dbReference>
<evidence type="ECO:0000313" key="14">
    <source>
        <dbReference type="Proteomes" id="UP000218267"/>
    </source>
</evidence>
<dbReference type="PANTHER" id="PTHR46494:SF1">
    <property type="entry name" value="CORA FAMILY METAL ION TRANSPORTER (EUROFUNG)"/>
    <property type="match status" value="1"/>
</dbReference>
<dbReference type="InterPro" id="IPR004488">
    <property type="entry name" value="Mg/Co-transport_prot_CorA"/>
</dbReference>
<keyword evidence="5 12" id="KW-0812">Transmembrane</keyword>
<comment type="catalytic activity">
    <reaction evidence="10">
        <text>Mg(2+)(in) = Mg(2+)(out)</text>
        <dbReference type="Rhea" id="RHEA:29827"/>
        <dbReference type="ChEBI" id="CHEBI:18420"/>
    </reaction>
</comment>
<sequence>MVKKKTSRISEKSGMAPGTLLHIGYKEIESASVQVIQYNSEEIKSVDYKTDLDHIKYDFKDKEMVSWVIFSGIDIPAYENLGNQLDIHNLTLEDALNSHLRPKFEDLDHYSFLSLKLLIPKTGEYKFQSIPINIILGENYVISFMDTHHPVLDSLLSRLENSTRRIRSKGVDYLFFAVADTIVDNYFHLIENWNDQLVKFEEFIENENSDLVPRKIQDFKKQIMKARRVILPLKEAYDLLIQSESDLFLDENVKFFRDTQDHILFVIDQLDYLRDYLSNVRDTHQSEQNNQLNKTMKLLTLIATIFIPLTFLAGVYGMNFKYMPELEWKYGYFSIIAIMILVAVGMIWYFRKKKWL</sequence>
<evidence type="ECO:0000313" key="13">
    <source>
        <dbReference type="EMBL" id="BAX78863.1"/>
    </source>
</evidence>
<keyword evidence="6 12" id="KW-0460">Magnesium</keyword>
<evidence type="ECO:0000256" key="8">
    <source>
        <dbReference type="ARBA" id="ARBA00023065"/>
    </source>
</evidence>
<evidence type="ECO:0000256" key="6">
    <source>
        <dbReference type="ARBA" id="ARBA00022842"/>
    </source>
</evidence>
<dbReference type="CDD" id="cd12828">
    <property type="entry name" value="TmCorA-like_1"/>
    <property type="match status" value="1"/>
</dbReference>
<evidence type="ECO:0000256" key="11">
    <source>
        <dbReference type="ARBA" id="ARBA00045497"/>
    </source>
</evidence>
<gene>
    <name evidence="12" type="primary">corA</name>
    <name evidence="13" type="ORF">ALGA_0470</name>
</gene>
<dbReference type="SUPFAM" id="SSF143865">
    <property type="entry name" value="CorA soluble domain-like"/>
    <property type="match status" value="1"/>
</dbReference>
<evidence type="ECO:0000256" key="9">
    <source>
        <dbReference type="ARBA" id="ARBA00023136"/>
    </source>
</evidence>
<dbReference type="Proteomes" id="UP000218267">
    <property type="component" value="Chromosome"/>
</dbReference>
<dbReference type="InterPro" id="IPR045861">
    <property type="entry name" value="CorA_cytoplasmic_dom"/>
</dbReference>
<feature type="transmembrane region" description="Helical" evidence="12">
    <location>
        <begin position="298"/>
        <end position="318"/>
    </location>
</feature>
<dbReference type="GO" id="GO:0015087">
    <property type="term" value="F:cobalt ion transmembrane transporter activity"/>
    <property type="evidence" value="ECO:0007669"/>
    <property type="project" value="UniProtKB-UniRule"/>
</dbReference>
<dbReference type="FunFam" id="1.20.58.340:FF:000004">
    <property type="entry name" value="Magnesium transport protein CorA"/>
    <property type="match status" value="1"/>
</dbReference>
<dbReference type="EMBL" id="AP018042">
    <property type="protein sequence ID" value="BAX78863.1"/>
    <property type="molecule type" value="Genomic_DNA"/>
</dbReference>